<name>A0A378RN23_MYROD</name>
<gene>
    <name evidence="2" type="ORF">NCTC11179_01918</name>
</gene>
<evidence type="ECO:0000313" key="2">
    <source>
        <dbReference type="EMBL" id="STZ28374.1"/>
    </source>
</evidence>
<accession>A0A378RN23</accession>
<organism evidence="2 3">
    <name type="scientific">Myroides odoratus</name>
    <name type="common">Flavobacterium odoratum</name>
    <dbReference type="NCBI Taxonomy" id="256"/>
    <lineage>
        <taxon>Bacteria</taxon>
        <taxon>Pseudomonadati</taxon>
        <taxon>Bacteroidota</taxon>
        <taxon>Flavobacteriia</taxon>
        <taxon>Flavobacteriales</taxon>
        <taxon>Flavobacteriaceae</taxon>
        <taxon>Myroides</taxon>
    </lineage>
</organism>
<evidence type="ECO:0000313" key="3">
    <source>
        <dbReference type="Proteomes" id="UP000255024"/>
    </source>
</evidence>
<dbReference type="Proteomes" id="UP000255024">
    <property type="component" value="Unassembled WGS sequence"/>
</dbReference>
<protein>
    <submittedName>
        <fullName evidence="2">Uncharacterized protein</fullName>
    </submittedName>
</protein>
<reference evidence="2 3" key="1">
    <citation type="submission" date="2018-06" db="EMBL/GenBank/DDBJ databases">
        <authorList>
            <consortium name="Pathogen Informatics"/>
            <person name="Doyle S."/>
        </authorList>
    </citation>
    <scope>NUCLEOTIDE SEQUENCE [LARGE SCALE GENOMIC DNA]</scope>
    <source>
        <strain evidence="2 3">NCTC11179</strain>
    </source>
</reference>
<keyword evidence="3" id="KW-1185">Reference proteome</keyword>
<sequence>MKKTTILIIGTLVFVFMTYFKRSLEYLISVKDCFYKDYMFYVALLIAFLCSFIFTRFIKFENK</sequence>
<evidence type="ECO:0000256" key="1">
    <source>
        <dbReference type="SAM" id="Phobius"/>
    </source>
</evidence>
<feature type="transmembrane region" description="Helical" evidence="1">
    <location>
        <begin position="38"/>
        <end position="58"/>
    </location>
</feature>
<proteinExistence type="predicted"/>
<keyword evidence="1" id="KW-0812">Transmembrane</keyword>
<dbReference type="EMBL" id="UGQL01000001">
    <property type="protein sequence ID" value="STZ28374.1"/>
    <property type="molecule type" value="Genomic_DNA"/>
</dbReference>
<keyword evidence="1" id="KW-1133">Transmembrane helix</keyword>
<dbReference type="AlphaFoldDB" id="A0A378RN23"/>
<keyword evidence="1" id="KW-0472">Membrane</keyword>